<evidence type="ECO:0000256" key="1">
    <source>
        <dbReference type="SAM" id="Phobius"/>
    </source>
</evidence>
<protein>
    <submittedName>
        <fullName evidence="2">DNA-directed RNA polymerase subunit RPC12/RpoP</fullName>
    </submittedName>
</protein>
<evidence type="ECO:0000313" key="3">
    <source>
        <dbReference type="Proteomes" id="UP001519271"/>
    </source>
</evidence>
<dbReference type="RefSeq" id="WP_209460246.1">
    <property type="nucleotide sequence ID" value="NZ_JAGGKC010000023.1"/>
</dbReference>
<keyword evidence="1" id="KW-0472">Membrane</keyword>
<comment type="caution">
    <text evidence="2">The sequence shown here is derived from an EMBL/GenBank/DDBJ whole genome shotgun (WGS) entry which is preliminary data.</text>
</comment>
<dbReference type="Gene3D" id="2.20.28.30">
    <property type="entry name" value="RNA polymerase ii, chain L"/>
    <property type="match status" value="2"/>
</dbReference>
<accession>A0ABS4G663</accession>
<feature type="transmembrane region" description="Helical" evidence="1">
    <location>
        <begin position="324"/>
        <end position="346"/>
    </location>
</feature>
<evidence type="ECO:0000313" key="2">
    <source>
        <dbReference type="EMBL" id="MBP1920068.1"/>
    </source>
</evidence>
<dbReference type="GO" id="GO:0000428">
    <property type="term" value="C:DNA-directed RNA polymerase complex"/>
    <property type="evidence" value="ECO:0007669"/>
    <property type="project" value="UniProtKB-KW"/>
</dbReference>
<keyword evidence="2" id="KW-0804">Transcription</keyword>
<name>A0ABS4G663_9CLOT</name>
<sequence>MATATYKCPNCGGGLKFEPAIQKLKCEFCLSEFTSAEVEKATEAMASKAAGEKKHEDAHLMGYTCDSCGAEVVTEETTSATFCYYCHNPVILSDRLSGSFRPDKVIPFAYSREKAEETFLSWAKSRRYVPREFYSSSQLEKISGVYIPYWSAEAEARVDYSGKGINRRVYRAGNTEYTEVKEFGIERHGKVDVQNIREVALKKIDKGLLDSISPYDDKKAVEFEPSYLSGFLAEKYDIEREAIQPTVQERAQRYAESLVQESISGFGSVQLDQKELDVSIKDWDYTLLPAWILTYFYGGRTYIFAVNGQTGKSYGELPVDNRKLGISSAAIGLGILALALIGGALIW</sequence>
<organism evidence="2 3">
    <name type="scientific">Youngiibacter multivorans</name>
    <dbReference type="NCBI Taxonomy" id="937251"/>
    <lineage>
        <taxon>Bacteria</taxon>
        <taxon>Bacillati</taxon>
        <taxon>Bacillota</taxon>
        <taxon>Clostridia</taxon>
        <taxon>Eubacteriales</taxon>
        <taxon>Clostridiaceae</taxon>
        <taxon>Youngiibacter</taxon>
    </lineage>
</organism>
<gene>
    <name evidence="2" type="ORF">J2Z34_002566</name>
</gene>
<proteinExistence type="predicted"/>
<dbReference type="Proteomes" id="UP001519271">
    <property type="component" value="Unassembled WGS sequence"/>
</dbReference>
<keyword evidence="1" id="KW-0812">Transmembrane</keyword>
<keyword evidence="2" id="KW-0240">DNA-directed RNA polymerase</keyword>
<keyword evidence="3" id="KW-1185">Reference proteome</keyword>
<dbReference type="PANTHER" id="PTHR37826">
    <property type="entry name" value="FLOTILLIN BAND_7_5 DOMAIN PROTEIN"/>
    <property type="match status" value="1"/>
</dbReference>
<reference evidence="2 3" key="1">
    <citation type="submission" date="2021-03" db="EMBL/GenBank/DDBJ databases">
        <title>Genomic Encyclopedia of Type Strains, Phase IV (KMG-IV): sequencing the most valuable type-strain genomes for metagenomic binning, comparative biology and taxonomic classification.</title>
        <authorList>
            <person name="Goeker M."/>
        </authorList>
    </citation>
    <scope>NUCLEOTIDE SEQUENCE [LARGE SCALE GENOMIC DNA]</scope>
    <source>
        <strain evidence="2 3">DSM 6139</strain>
    </source>
</reference>
<keyword evidence="1" id="KW-1133">Transmembrane helix</keyword>
<dbReference type="EMBL" id="JAGGKC010000023">
    <property type="protein sequence ID" value="MBP1920068.1"/>
    <property type="molecule type" value="Genomic_DNA"/>
</dbReference>
<dbReference type="PANTHER" id="PTHR37826:SF3">
    <property type="entry name" value="J DOMAIN-CONTAINING PROTEIN"/>
    <property type="match status" value="1"/>
</dbReference>